<proteinExistence type="predicted"/>
<dbReference type="CDD" id="cd00085">
    <property type="entry name" value="HNHc"/>
    <property type="match status" value="1"/>
</dbReference>
<dbReference type="RefSeq" id="WP_166032999.1">
    <property type="nucleotide sequence ID" value="NZ_CP048877.1"/>
</dbReference>
<dbReference type="KEGG" id="tav:G4V39_11070"/>
<keyword evidence="2" id="KW-1185">Reference proteome</keyword>
<dbReference type="InterPro" id="IPR029471">
    <property type="entry name" value="HNH_5"/>
</dbReference>
<evidence type="ECO:0000313" key="1">
    <source>
        <dbReference type="EMBL" id="QIJ72784.1"/>
    </source>
</evidence>
<dbReference type="AlphaFoldDB" id="A0A6G7PYL7"/>
<dbReference type="EMBL" id="CP048877">
    <property type="protein sequence ID" value="QIJ72784.1"/>
    <property type="molecule type" value="Genomic_DNA"/>
</dbReference>
<keyword evidence="1" id="KW-0540">Nuclease</keyword>
<evidence type="ECO:0000313" key="2">
    <source>
        <dbReference type="Proteomes" id="UP000502179"/>
    </source>
</evidence>
<name>A0A6G7PYL7_9BACT</name>
<keyword evidence="1" id="KW-0378">Hydrolase</keyword>
<dbReference type="Proteomes" id="UP000502179">
    <property type="component" value="Chromosome"/>
</dbReference>
<dbReference type="Pfam" id="PF14279">
    <property type="entry name" value="HNH_5"/>
    <property type="match status" value="1"/>
</dbReference>
<reference evidence="1 2" key="1">
    <citation type="submission" date="2020-02" db="EMBL/GenBank/DDBJ databases">
        <title>Genome analysis of Thermosulfuriphilus ammonigenes ST65T, an anaerobic thermophilic chemolithoautotrophic bacterium isolated from a deep-sea hydrothermal vent.</title>
        <authorList>
            <person name="Slobodkina G."/>
            <person name="Allioux M."/>
            <person name="Merkel A."/>
            <person name="Alain K."/>
            <person name="Jebbar M."/>
            <person name="Slobodkin A."/>
        </authorList>
    </citation>
    <scope>NUCLEOTIDE SEQUENCE [LARGE SCALE GENOMIC DNA]</scope>
    <source>
        <strain evidence="1 2">ST65</strain>
    </source>
</reference>
<accession>A0A6G7PYL7</accession>
<organism evidence="1 2">
    <name type="scientific">Thermosulfuriphilus ammonigenes</name>
    <dbReference type="NCBI Taxonomy" id="1936021"/>
    <lineage>
        <taxon>Bacteria</taxon>
        <taxon>Pseudomonadati</taxon>
        <taxon>Thermodesulfobacteriota</taxon>
        <taxon>Thermodesulfobacteria</taxon>
        <taxon>Thermodesulfobacteriales</taxon>
        <taxon>Thermodesulfobacteriaceae</taxon>
        <taxon>Thermosulfuriphilus</taxon>
    </lineage>
</organism>
<keyword evidence="1" id="KW-0255">Endonuclease</keyword>
<sequence length="198" mass="22903">MSKNGILSEKVLVLNRYYQAIQITTVLKAICQLFKGNARVITPDWTTHTLEEWVEASNFYDNGRLIRSPSLAIMAPEAIILNRYDRLPRSEVVFSRANLFIRDNFTCQYCGRSVRSAKDRTIDHIIPKSRGGKTVWGNVVLCCRKCNLKKGDRTPEEAGMKLLKRPTAPKWQQILLEEFPEHKRGIWKDFLEFAGLFR</sequence>
<dbReference type="PANTHER" id="PTHR33877">
    <property type="entry name" value="SLL1193 PROTEIN"/>
    <property type="match status" value="1"/>
</dbReference>
<protein>
    <submittedName>
        <fullName evidence="1">HNH endonuclease</fullName>
    </submittedName>
</protein>
<dbReference type="GO" id="GO:0004519">
    <property type="term" value="F:endonuclease activity"/>
    <property type="evidence" value="ECO:0007669"/>
    <property type="project" value="UniProtKB-KW"/>
</dbReference>
<dbReference type="InterPro" id="IPR052892">
    <property type="entry name" value="NA-targeting_endonuclease"/>
</dbReference>
<dbReference type="SMART" id="SM00507">
    <property type="entry name" value="HNHc"/>
    <property type="match status" value="1"/>
</dbReference>
<dbReference type="PANTHER" id="PTHR33877:SF2">
    <property type="entry name" value="OS07G0170200 PROTEIN"/>
    <property type="match status" value="1"/>
</dbReference>
<gene>
    <name evidence="1" type="ORF">G4V39_11070</name>
</gene>
<dbReference type="Gene3D" id="1.10.30.50">
    <property type="match status" value="1"/>
</dbReference>
<dbReference type="InterPro" id="IPR003615">
    <property type="entry name" value="HNH_nuc"/>
</dbReference>